<sequence length="115" mass="13081">MWRKPLRLMSCTIKRMAIIISYFRQETENEYLLDVSHPEDLDFSCTDTDLATVGFEVNDLDNQELCWRNVHIDNGNIFDFTSWTMAHPGNSAAREPISEVAEAGNTTLLLGVALE</sequence>
<dbReference type="OrthoDB" id="56907at2759"/>
<proteinExistence type="predicted"/>
<evidence type="ECO:0000313" key="1">
    <source>
        <dbReference type="EMBL" id="KAG7355215.1"/>
    </source>
</evidence>
<dbReference type="EMBL" id="JAGRRH010000016">
    <property type="protein sequence ID" value="KAG7355215.1"/>
    <property type="molecule type" value="Genomic_DNA"/>
</dbReference>
<reference evidence="1" key="2">
    <citation type="submission" date="2021-04" db="EMBL/GenBank/DDBJ databases">
        <authorList>
            <person name="Podell S."/>
        </authorList>
    </citation>
    <scope>NUCLEOTIDE SEQUENCE</scope>
    <source>
        <strain evidence="1">Hildebrandi</strain>
    </source>
</reference>
<dbReference type="AlphaFoldDB" id="A0A9K3L5H0"/>
<dbReference type="Proteomes" id="UP000693970">
    <property type="component" value="Unassembled WGS sequence"/>
</dbReference>
<reference evidence="1" key="1">
    <citation type="journal article" date="2021" name="Sci. Rep.">
        <title>Diploid genomic architecture of Nitzschia inconspicua, an elite biomass production diatom.</title>
        <authorList>
            <person name="Oliver A."/>
            <person name="Podell S."/>
            <person name="Pinowska A."/>
            <person name="Traller J.C."/>
            <person name="Smith S.R."/>
            <person name="McClure R."/>
            <person name="Beliaev A."/>
            <person name="Bohutskyi P."/>
            <person name="Hill E.A."/>
            <person name="Rabines A."/>
            <person name="Zheng H."/>
            <person name="Allen L.Z."/>
            <person name="Kuo A."/>
            <person name="Grigoriev I.V."/>
            <person name="Allen A.E."/>
            <person name="Hazlebeck D."/>
            <person name="Allen E.E."/>
        </authorList>
    </citation>
    <scope>NUCLEOTIDE SEQUENCE</scope>
    <source>
        <strain evidence="1">Hildebrandi</strain>
    </source>
</reference>
<comment type="caution">
    <text evidence="1">The sequence shown here is derived from an EMBL/GenBank/DDBJ whole genome shotgun (WGS) entry which is preliminary data.</text>
</comment>
<evidence type="ECO:0008006" key="3">
    <source>
        <dbReference type="Google" id="ProtNLM"/>
    </source>
</evidence>
<accession>A0A9K3L5H0</accession>
<name>A0A9K3L5H0_9STRA</name>
<protein>
    <recommendedName>
        <fullName evidence="3">Cytochrome b5</fullName>
    </recommendedName>
</protein>
<organism evidence="1 2">
    <name type="scientific">Nitzschia inconspicua</name>
    <dbReference type="NCBI Taxonomy" id="303405"/>
    <lineage>
        <taxon>Eukaryota</taxon>
        <taxon>Sar</taxon>
        <taxon>Stramenopiles</taxon>
        <taxon>Ochrophyta</taxon>
        <taxon>Bacillariophyta</taxon>
        <taxon>Bacillariophyceae</taxon>
        <taxon>Bacillariophycidae</taxon>
        <taxon>Bacillariales</taxon>
        <taxon>Bacillariaceae</taxon>
        <taxon>Nitzschia</taxon>
    </lineage>
</organism>
<evidence type="ECO:0000313" key="2">
    <source>
        <dbReference type="Proteomes" id="UP000693970"/>
    </source>
</evidence>
<gene>
    <name evidence="1" type="ORF">IV203_004571</name>
</gene>
<keyword evidence="2" id="KW-1185">Reference proteome</keyword>